<protein>
    <submittedName>
        <fullName evidence="1">Uncharacterized protein</fullName>
    </submittedName>
</protein>
<proteinExistence type="predicted"/>
<organism evidence="1 2">
    <name type="scientific">Purpureocillium lilacinum</name>
    <name type="common">Paecilomyces lilacinus</name>
    <dbReference type="NCBI Taxonomy" id="33203"/>
    <lineage>
        <taxon>Eukaryota</taxon>
        <taxon>Fungi</taxon>
        <taxon>Dikarya</taxon>
        <taxon>Ascomycota</taxon>
        <taxon>Pezizomycotina</taxon>
        <taxon>Sordariomycetes</taxon>
        <taxon>Hypocreomycetidae</taxon>
        <taxon>Hypocreales</taxon>
        <taxon>Ophiocordycipitaceae</taxon>
        <taxon>Purpureocillium</taxon>
    </lineage>
</organism>
<dbReference type="EMBL" id="JBGNUJ010000012">
    <property type="protein sequence ID" value="KAL3952665.1"/>
    <property type="molecule type" value="Genomic_DNA"/>
</dbReference>
<reference evidence="1" key="1">
    <citation type="submission" date="2024-12" db="EMBL/GenBank/DDBJ databases">
        <title>Comparative genomics and development of molecular markers within Purpureocillium lilacinum and among Purpureocillium species.</title>
        <authorList>
            <person name="Yeh Z.-Y."/>
            <person name="Ni N.-T."/>
            <person name="Lo P.-H."/>
            <person name="Mushyakhwo K."/>
            <person name="Lin C.-F."/>
            <person name="Nai Y.-S."/>
        </authorList>
    </citation>
    <scope>NUCLEOTIDE SEQUENCE</scope>
    <source>
        <strain evidence="1">NCHU-NPUST-175</strain>
    </source>
</reference>
<gene>
    <name evidence="1" type="ORF">ACCO45_012608</name>
</gene>
<accession>A0ACC4D8F4</accession>
<comment type="caution">
    <text evidence="1">The sequence shown here is derived from an EMBL/GenBank/DDBJ whole genome shotgun (WGS) entry which is preliminary data.</text>
</comment>
<dbReference type="Proteomes" id="UP001638806">
    <property type="component" value="Unassembled WGS sequence"/>
</dbReference>
<evidence type="ECO:0000313" key="1">
    <source>
        <dbReference type="EMBL" id="KAL3952665.1"/>
    </source>
</evidence>
<evidence type="ECO:0000313" key="2">
    <source>
        <dbReference type="Proteomes" id="UP001638806"/>
    </source>
</evidence>
<sequence length="82" mass="8798">MATPSLPAAETKIVDPGPGRVPLTCLTGRSESLGDAVSRFREAAPDPRSYEQRMKRRTGAPRREPGAPPGTTKVRTADPARE</sequence>
<keyword evidence="2" id="KW-1185">Reference proteome</keyword>
<name>A0ACC4D8F4_PURLI</name>